<dbReference type="Proteomes" id="UP000198963">
    <property type="component" value="Chromosome I"/>
</dbReference>
<sequence>MSVFDDISHTTEKASQVGERYVKASHQYFRLKIFQQLTLSLSLVTKVFAVGSLLLAGIVFLSFAAALEIGNSLQSYALGFLIVGGIYVVIALVIYKLRAKFNSYIIKKVGLKFFN</sequence>
<keyword evidence="1" id="KW-0472">Membrane</keyword>
<feature type="transmembrane region" description="Helical" evidence="1">
    <location>
        <begin position="73"/>
        <end position="95"/>
    </location>
</feature>
<protein>
    <submittedName>
        <fullName evidence="2">Holin-X, holin superfamily III</fullName>
    </submittedName>
</protein>
<name>A0A1H1VR16_9FLAO</name>
<dbReference type="AlphaFoldDB" id="A0A1H1VR16"/>
<gene>
    <name evidence="2" type="ORF">SAMN04489797_2632</name>
</gene>
<reference evidence="2 3" key="1">
    <citation type="submission" date="2016-10" db="EMBL/GenBank/DDBJ databases">
        <authorList>
            <person name="Varghese N."/>
            <person name="Submissions S."/>
        </authorList>
    </citation>
    <scope>NUCLEOTIDE SEQUENCE [LARGE SCALE GENOMIC DNA]</scope>
    <source>
        <strain evidence="2 3">RHA_55</strain>
    </source>
</reference>
<feature type="transmembrane region" description="Helical" evidence="1">
    <location>
        <begin position="47"/>
        <end position="67"/>
    </location>
</feature>
<organism evidence="2 3">
    <name type="scientific">Winogradskyella sediminis</name>
    <dbReference type="NCBI Taxonomy" id="1382466"/>
    <lineage>
        <taxon>Bacteria</taxon>
        <taxon>Pseudomonadati</taxon>
        <taxon>Bacteroidota</taxon>
        <taxon>Flavobacteriia</taxon>
        <taxon>Flavobacteriales</taxon>
        <taxon>Flavobacteriaceae</taxon>
        <taxon>Winogradskyella</taxon>
    </lineage>
</organism>
<evidence type="ECO:0000256" key="1">
    <source>
        <dbReference type="SAM" id="Phobius"/>
    </source>
</evidence>
<proteinExistence type="predicted"/>
<dbReference type="STRING" id="1249933.SAMN04489797_2632"/>
<keyword evidence="1" id="KW-1133">Transmembrane helix</keyword>
<evidence type="ECO:0000313" key="2">
    <source>
        <dbReference type="EMBL" id="SDS87192.1"/>
    </source>
</evidence>
<dbReference type="EMBL" id="LT629774">
    <property type="protein sequence ID" value="SDS87192.1"/>
    <property type="molecule type" value="Genomic_DNA"/>
</dbReference>
<keyword evidence="3" id="KW-1185">Reference proteome</keyword>
<evidence type="ECO:0000313" key="3">
    <source>
        <dbReference type="Proteomes" id="UP000198963"/>
    </source>
</evidence>
<dbReference type="RefSeq" id="WP_092447127.1">
    <property type="nucleotide sequence ID" value="NZ_LT629774.1"/>
</dbReference>
<keyword evidence="1" id="KW-0812">Transmembrane</keyword>
<accession>A0A1H1VR16</accession>